<feature type="domain" description="Reductase C-terminal" evidence="6">
    <location>
        <begin position="324"/>
        <end position="409"/>
    </location>
</feature>
<name>A0A2A7SI19_BURGA</name>
<evidence type="ECO:0000313" key="7">
    <source>
        <dbReference type="EMBL" id="PEH43178.1"/>
    </source>
</evidence>
<gene>
    <name evidence="7" type="ORF">CRM94_14055</name>
</gene>
<dbReference type="InterPro" id="IPR028202">
    <property type="entry name" value="Reductase_C"/>
</dbReference>
<evidence type="ECO:0000259" key="5">
    <source>
        <dbReference type="Pfam" id="PF07992"/>
    </source>
</evidence>
<dbReference type="PANTHER" id="PTHR43557:SF2">
    <property type="entry name" value="RIESKE DOMAIN-CONTAINING PROTEIN-RELATED"/>
    <property type="match status" value="1"/>
</dbReference>
<dbReference type="Gene3D" id="3.30.390.30">
    <property type="match status" value="1"/>
</dbReference>
<evidence type="ECO:0000313" key="8">
    <source>
        <dbReference type="Proteomes" id="UP000220629"/>
    </source>
</evidence>
<dbReference type="SUPFAM" id="SSF51905">
    <property type="entry name" value="FAD/NAD(P)-binding domain"/>
    <property type="match status" value="2"/>
</dbReference>
<dbReference type="Pfam" id="PF14759">
    <property type="entry name" value="Reductase_C"/>
    <property type="match status" value="1"/>
</dbReference>
<evidence type="ECO:0000256" key="4">
    <source>
        <dbReference type="ARBA" id="ARBA00023002"/>
    </source>
</evidence>
<sequence>MSADPVVIVGAGHAARRAAEALRERDAALPIVMLGEEPEAPYDRPLLSKDALLAAAEEPRLFVREPGWYAQQRIELRLAARVEAIDRAAQRVRLADGASLPYARLLLATGSRVRPFGGALEPGVPLHYVRTLADTRALREALRPGLRVAVLGGGFIGLEVAASAVRLSCRVSVIDPAARLLGRAMPPEVGEHALALHRRHGVEVRLGVLPERVRRDSRDSGGALLVETSEGEVPADVVVVGIGVVPNVELAQAAGLEVADGIRVDAGCRTLDPAIFAAGEVSSHFHPLAGRHVRTESWQIAERQPAVAAANLLGGEDAYAELPWLWSDQYDSNLQTLGWFEPGLRRVLRGEPGRGPFAVFGLDGEGRLAAAAVIDAGREMAVCRRLAAARAPLDAARLADPAVALRSLL</sequence>
<accession>A0A2A7SI19</accession>
<reference evidence="8" key="1">
    <citation type="submission" date="2017-09" db="EMBL/GenBank/DDBJ databases">
        <title>FDA dAtabase for Regulatory Grade micrObial Sequences (FDA-ARGOS): Supporting development and validation of Infectious Disease Dx tests.</title>
        <authorList>
            <person name="Minogue T."/>
            <person name="Wolcott M."/>
            <person name="Wasieloski L."/>
            <person name="Aguilar W."/>
            <person name="Moore D."/>
            <person name="Tallon L."/>
            <person name="Sadzewicz L."/>
            <person name="Ott S."/>
            <person name="Zhao X."/>
            <person name="Nagaraj S."/>
            <person name="Vavikolanu K."/>
            <person name="Aluvathingal J."/>
            <person name="Nadendla S."/>
            <person name="Sichtig H."/>
        </authorList>
    </citation>
    <scope>NUCLEOTIDE SEQUENCE [LARGE SCALE GENOMIC DNA]</scope>
    <source>
        <strain evidence="8">FDAARGOS_390</strain>
    </source>
</reference>
<dbReference type="InterPro" id="IPR023753">
    <property type="entry name" value="FAD/NAD-binding_dom"/>
</dbReference>
<feature type="domain" description="FAD/NAD(P)-binding" evidence="5">
    <location>
        <begin position="6"/>
        <end position="304"/>
    </location>
</feature>
<organism evidence="7 8">
    <name type="scientific">Burkholderia gladioli</name>
    <name type="common">Pseudomonas marginata</name>
    <name type="synonym">Phytomonas marginata</name>
    <dbReference type="NCBI Taxonomy" id="28095"/>
    <lineage>
        <taxon>Bacteria</taxon>
        <taxon>Pseudomonadati</taxon>
        <taxon>Pseudomonadota</taxon>
        <taxon>Betaproteobacteria</taxon>
        <taxon>Burkholderiales</taxon>
        <taxon>Burkholderiaceae</taxon>
        <taxon>Burkholderia</taxon>
    </lineage>
</organism>
<dbReference type="PRINTS" id="PR00368">
    <property type="entry name" value="FADPNR"/>
</dbReference>
<dbReference type="PRINTS" id="PR00411">
    <property type="entry name" value="PNDRDTASEI"/>
</dbReference>
<evidence type="ECO:0000256" key="1">
    <source>
        <dbReference type="ARBA" id="ARBA00001974"/>
    </source>
</evidence>
<dbReference type="SUPFAM" id="SSF55424">
    <property type="entry name" value="FAD/NAD-linked reductases, dimerisation (C-terminal) domain"/>
    <property type="match status" value="1"/>
</dbReference>
<dbReference type="PANTHER" id="PTHR43557">
    <property type="entry name" value="APOPTOSIS-INDUCING FACTOR 1"/>
    <property type="match status" value="1"/>
</dbReference>
<dbReference type="GO" id="GO:0005737">
    <property type="term" value="C:cytoplasm"/>
    <property type="evidence" value="ECO:0007669"/>
    <property type="project" value="TreeGrafter"/>
</dbReference>
<keyword evidence="2" id="KW-0285">Flavoprotein</keyword>
<evidence type="ECO:0000256" key="3">
    <source>
        <dbReference type="ARBA" id="ARBA00022827"/>
    </source>
</evidence>
<dbReference type="Pfam" id="PF07992">
    <property type="entry name" value="Pyr_redox_2"/>
    <property type="match status" value="1"/>
</dbReference>
<protein>
    <submittedName>
        <fullName evidence="7">Pyridine nucleotide-disulfide oxidoreductase</fullName>
    </submittedName>
</protein>
<dbReference type="RefSeq" id="WP_098152950.1">
    <property type="nucleotide sequence ID" value="NZ_CP065596.1"/>
</dbReference>
<keyword evidence="3" id="KW-0274">FAD</keyword>
<dbReference type="InterPro" id="IPR036188">
    <property type="entry name" value="FAD/NAD-bd_sf"/>
</dbReference>
<dbReference type="Proteomes" id="UP000220629">
    <property type="component" value="Unassembled WGS sequence"/>
</dbReference>
<dbReference type="AlphaFoldDB" id="A0A2A7SI19"/>
<keyword evidence="4" id="KW-0560">Oxidoreductase</keyword>
<dbReference type="Gene3D" id="3.50.50.60">
    <property type="entry name" value="FAD/NAD(P)-binding domain"/>
    <property type="match status" value="2"/>
</dbReference>
<comment type="cofactor">
    <cofactor evidence="1">
        <name>FAD</name>
        <dbReference type="ChEBI" id="CHEBI:57692"/>
    </cofactor>
</comment>
<evidence type="ECO:0000256" key="2">
    <source>
        <dbReference type="ARBA" id="ARBA00022630"/>
    </source>
</evidence>
<dbReference type="InterPro" id="IPR016156">
    <property type="entry name" value="FAD/NAD-linked_Rdtase_dimer_sf"/>
</dbReference>
<dbReference type="EMBL" id="PDDY01000001">
    <property type="protein sequence ID" value="PEH43178.1"/>
    <property type="molecule type" value="Genomic_DNA"/>
</dbReference>
<proteinExistence type="predicted"/>
<dbReference type="GO" id="GO:0016651">
    <property type="term" value="F:oxidoreductase activity, acting on NAD(P)H"/>
    <property type="evidence" value="ECO:0007669"/>
    <property type="project" value="TreeGrafter"/>
</dbReference>
<dbReference type="InterPro" id="IPR050446">
    <property type="entry name" value="FAD-oxidoreductase/Apoptosis"/>
</dbReference>
<comment type="caution">
    <text evidence="7">The sequence shown here is derived from an EMBL/GenBank/DDBJ whole genome shotgun (WGS) entry which is preliminary data.</text>
</comment>
<evidence type="ECO:0000259" key="6">
    <source>
        <dbReference type="Pfam" id="PF14759"/>
    </source>
</evidence>